<feature type="compositionally biased region" description="Low complexity" evidence="1">
    <location>
        <begin position="371"/>
        <end position="386"/>
    </location>
</feature>
<keyword evidence="4" id="KW-1185">Reference proteome</keyword>
<feature type="region of interest" description="Disordered" evidence="1">
    <location>
        <begin position="350"/>
        <end position="386"/>
    </location>
</feature>
<organism evidence="3 4">
    <name type="scientific">Streptomyces lunaelactis</name>
    <dbReference type="NCBI Taxonomy" id="1535768"/>
    <lineage>
        <taxon>Bacteria</taxon>
        <taxon>Bacillati</taxon>
        <taxon>Actinomycetota</taxon>
        <taxon>Actinomycetes</taxon>
        <taxon>Kitasatosporales</taxon>
        <taxon>Streptomycetaceae</taxon>
        <taxon>Streptomyces</taxon>
    </lineage>
</organism>
<dbReference type="SUPFAM" id="SSF50370">
    <property type="entry name" value="Ricin B-like lectins"/>
    <property type="match status" value="1"/>
</dbReference>
<dbReference type="Proteomes" id="UP000244201">
    <property type="component" value="Chromosome"/>
</dbReference>
<evidence type="ECO:0000313" key="3">
    <source>
        <dbReference type="EMBL" id="AVZ72843.1"/>
    </source>
</evidence>
<evidence type="ECO:0000313" key="4">
    <source>
        <dbReference type="Proteomes" id="UP000244201"/>
    </source>
</evidence>
<dbReference type="Pfam" id="PF00652">
    <property type="entry name" value="Ricin_B_lectin"/>
    <property type="match status" value="1"/>
</dbReference>
<accession>A0A2R4T144</accession>
<gene>
    <name evidence="3" type="ORF">SLUN_12230</name>
</gene>
<feature type="compositionally biased region" description="Gly residues" evidence="1">
    <location>
        <begin position="593"/>
        <end position="609"/>
    </location>
</feature>
<dbReference type="InterPro" id="IPR035992">
    <property type="entry name" value="Ricin_B-like_lectins"/>
</dbReference>
<feature type="region of interest" description="Disordered" evidence="1">
    <location>
        <begin position="273"/>
        <end position="306"/>
    </location>
</feature>
<dbReference type="PROSITE" id="PS50231">
    <property type="entry name" value="RICIN_B_LECTIN"/>
    <property type="match status" value="1"/>
</dbReference>
<feature type="region of interest" description="Disordered" evidence="1">
    <location>
        <begin position="530"/>
        <end position="634"/>
    </location>
</feature>
<dbReference type="RefSeq" id="WP_108148521.1">
    <property type="nucleotide sequence ID" value="NZ_CP026304.1"/>
</dbReference>
<feature type="compositionally biased region" description="Polar residues" evidence="1">
    <location>
        <begin position="622"/>
        <end position="634"/>
    </location>
</feature>
<protein>
    <submittedName>
        <fullName evidence="3">Hydrolase</fullName>
    </submittedName>
</protein>
<keyword evidence="3" id="KW-0378">Hydrolase</keyword>
<dbReference type="Gene3D" id="2.80.10.50">
    <property type="match status" value="1"/>
</dbReference>
<dbReference type="AlphaFoldDB" id="A0A2R4T144"/>
<evidence type="ECO:0000256" key="1">
    <source>
        <dbReference type="SAM" id="MobiDB-lite"/>
    </source>
</evidence>
<dbReference type="InterPro" id="IPR000772">
    <property type="entry name" value="Ricin_B_lectin"/>
</dbReference>
<sequence length="634" mass="66137">MQNPRTPGPVPPSSAGLSSADSDEGLAATLRTSEGKGEARPVAVLLARHWQPVFDYASICTPTAKAASMLATAAFSKVLENLRKARTTAALRPLLLLTARQIAKGWASDERVTAMPELQYPDGGRTLRVDMFTLAVNRELVARAFHAMPGPAQCLLWHAEVEAEGISIPASLLAIDPRGATAQLEQAREVFRAGCLRAHLELAPDNDCRHYSRLLDVSLRRGGTLIPDIQRHLAECQHCRYAAEQLNQLDGRLPVLLAEGVLGQAARAYIESRPARNRARTQAGSGPVRSTGRHSRGGRPRALPRMTFPGRHMMVARPRAVLTGLGLLVTGTLVVTAVSELWSNESDYAGPSVPSGAVTTATPPAPGSQVPSGTSPEPSTTSAALPAGPLFTRLRNVDADLCLDIDDRTAVPGAEASMAVCSASVTQKWVYEDDGLLRSSAAPDLCLNSHAIDGVAVLGVCLAASAVNASDVRYDLTIQGNVIPRWNDGLALVPTSADPGTSVVVKVRDGSAAQRWVTDNVAGGALRVRPSADVGSPSTKEVNTLPRHGENCAGANCPPGPPGGSGRPTPAATDPYGDRPGVSVRRVGNESSGVGGAVGRWGGEVGGSGPARTAQALLPPSGWSTSSTVCARAS</sequence>
<evidence type="ECO:0000259" key="2">
    <source>
        <dbReference type="Pfam" id="PF00652"/>
    </source>
</evidence>
<feature type="compositionally biased region" description="Pro residues" evidence="1">
    <location>
        <begin position="1"/>
        <end position="12"/>
    </location>
</feature>
<reference evidence="3 4" key="1">
    <citation type="submission" date="2018-01" db="EMBL/GenBank/DDBJ databases">
        <title>Complete genome sequence of Streptomyces lunaelactis MM109T, a Ferroverdin A producer isolated from cave moonmilk deposits.</title>
        <authorList>
            <person name="Naome A."/>
            <person name="Martinet L."/>
            <person name="Maciejewska M."/>
            <person name="Anderssen S."/>
            <person name="Adam D."/>
            <person name="Tenconi E."/>
            <person name="Deflandre B."/>
            <person name="Arguelles-Arias A."/>
            <person name="Calusinska M."/>
            <person name="Copieters W."/>
            <person name="Karim L."/>
            <person name="Hanikenne M."/>
            <person name="Baurain D."/>
            <person name="van Wezel G."/>
            <person name="Smargiasso N."/>
            <person name="de Pauw E."/>
            <person name="Delfosse P."/>
            <person name="Rigali S."/>
        </authorList>
    </citation>
    <scope>NUCLEOTIDE SEQUENCE [LARGE SCALE GENOMIC DNA]</scope>
    <source>
        <strain evidence="3 4">MM109</strain>
    </source>
</reference>
<dbReference type="OrthoDB" id="5056661at2"/>
<dbReference type="EMBL" id="CP026304">
    <property type="protein sequence ID" value="AVZ72843.1"/>
    <property type="molecule type" value="Genomic_DNA"/>
</dbReference>
<feature type="region of interest" description="Disordered" evidence="1">
    <location>
        <begin position="1"/>
        <end position="24"/>
    </location>
</feature>
<proteinExistence type="predicted"/>
<dbReference type="GeneID" id="55656027"/>
<feature type="domain" description="Ricin B lectin" evidence="2">
    <location>
        <begin position="392"/>
        <end position="516"/>
    </location>
</feature>
<name>A0A2R4T144_9ACTN</name>
<dbReference type="GO" id="GO:0016787">
    <property type="term" value="F:hydrolase activity"/>
    <property type="evidence" value="ECO:0007669"/>
    <property type="project" value="UniProtKB-KW"/>
</dbReference>
<dbReference type="KEGG" id="slk:SLUN_12230"/>